<dbReference type="FunCoup" id="G0MZH5">
    <property type="interactions" value="1714"/>
</dbReference>
<feature type="region of interest" description="Disordered" evidence="1">
    <location>
        <begin position="25"/>
        <end position="56"/>
    </location>
</feature>
<feature type="region of interest" description="Disordered" evidence="1">
    <location>
        <begin position="693"/>
        <end position="755"/>
    </location>
</feature>
<feature type="compositionally biased region" description="Polar residues" evidence="1">
    <location>
        <begin position="40"/>
        <end position="56"/>
    </location>
</feature>
<feature type="compositionally biased region" description="Polar residues" evidence="1">
    <location>
        <begin position="522"/>
        <end position="538"/>
    </location>
</feature>
<dbReference type="HOGENOM" id="CLU_375628_0_0_1"/>
<organism evidence="3">
    <name type="scientific">Caenorhabditis brenneri</name>
    <name type="common">Nematode worm</name>
    <dbReference type="NCBI Taxonomy" id="135651"/>
    <lineage>
        <taxon>Eukaryota</taxon>
        <taxon>Metazoa</taxon>
        <taxon>Ecdysozoa</taxon>
        <taxon>Nematoda</taxon>
        <taxon>Chromadorea</taxon>
        <taxon>Rhabditida</taxon>
        <taxon>Rhabditina</taxon>
        <taxon>Rhabditomorpha</taxon>
        <taxon>Rhabditoidea</taxon>
        <taxon>Rhabditidae</taxon>
        <taxon>Peloderinae</taxon>
        <taxon>Caenorhabditis</taxon>
    </lineage>
</organism>
<dbReference type="OrthoDB" id="5832385at2759"/>
<reference evidence="3" key="1">
    <citation type="submission" date="2011-07" db="EMBL/GenBank/DDBJ databases">
        <authorList>
            <consortium name="Caenorhabditis brenneri Sequencing and Analysis Consortium"/>
            <person name="Wilson R.K."/>
        </authorList>
    </citation>
    <scope>NUCLEOTIDE SEQUENCE [LARGE SCALE GENOMIC DNA]</scope>
    <source>
        <strain evidence="3">PB2801</strain>
    </source>
</reference>
<dbReference type="GO" id="GO:0010824">
    <property type="term" value="P:regulation of centrosome duplication"/>
    <property type="evidence" value="ECO:0007669"/>
    <property type="project" value="EnsemblMetazoa"/>
</dbReference>
<dbReference type="OMA" id="ANCPYSK"/>
<name>G0MZH5_CAEBE</name>
<dbReference type="eggNOG" id="ENOG502TFSK">
    <property type="taxonomic scope" value="Eukaryota"/>
</dbReference>
<keyword evidence="3" id="KW-1185">Reference proteome</keyword>
<sequence length="755" mass="85998">MSDGESPEISNNSCLIDNSLEKPPEIVDDISLPSDSSPLANTYDSQNHQNTIGGITQDPSISDLLRESADVIYEGGLEDKEEIEYKVVVDNSNNNDILGQNGEDVEIDVRGIKYKVSYLDKTVIELYFQIPFAIECHLCNEMMNLCVRRTRYRGQSREYPAYRCNRKGCQTFRSIRKVFGNCPTTDSERSVNIPTYNAPITPSPIVTPKRICNRPMHRGEFSDDEHDDFVCQRVYLPKVDHRLSDPKVMSVTERMKKANQERATVFSEFADQLRRDIAATKRVRVRKQISEDDEQQGTLFYISKELTPQEIIELQDTIIKTLISLRKIPPPMTMHDLPVFANCPYSKKDLEAGLMKSQEDFWTAMTNSPQPPIPEGFTRRKDDTLIYRDPKPYTVPEILQENSPRKQADAVINYHRRKEQQDARRMERRHVEKKYRSWASLKREFDMAETTERPCSKMSRMSYNELNAEQQARQVTFRELMNKMGDTAAGQLSCRIRASSSDQSNDSLQWIDLKSSNEKNNAELSGTPDSEGKQSGSGDFSAKTKFKTMASSSSMQDMIKSLSTPSALRTPSPFIRSFSSIDGSLKNPLTPQSPMFFSDQHFFNNNHHSSSFYTLSPFIPQYQMSSTIDSSLLYRDLGEDHYHCVGASEVVRTETTTVPPFTYIHPDSGVRLTDPSAFLTTFIPSPITKLAPINFNEETPTTTRPRRSSEPSTSTSLNIDNIPRSEEKDANAEENKEDLDDFLKFDSPPPPQTED</sequence>
<accession>G0MZH5</accession>
<evidence type="ECO:0000256" key="1">
    <source>
        <dbReference type="SAM" id="MobiDB-lite"/>
    </source>
</evidence>
<dbReference type="AlphaFoldDB" id="G0MZH5"/>
<feature type="compositionally biased region" description="Basic and acidic residues" evidence="1">
    <location>
        <begin position="723"/>
        <end position="734"/>
    </location>
</feature>
<evidence type="ECO:0000313" key="2">
    <source>
        <dbReference type="EMBL" id="EGT48118.1"/>
    </source>
</evidence>
<dbReference type="STRING" id="135651.G0MZH5"/>
<feature type="compositionally biased region" description="Low complexity" evidence="1">
    <location>
        <begin position="29"/>
        <end position="39"/>
    </location>
</feature>
<dbReference type="Proteomes" id="UP000008068">
    <property type="component" value="Unassembled WGS sequence"/>
</dbReference>
<proteinExistence type="predicted"/>
<protein>
    <submittedName>
        <fullName evidence="2">CBN-TAG-319 protein</fullName>
    </submittedName>
</protein>
<evidence type="ECO:0000313" key="3">
    <source>
        <dbReference type="Proteomes" id="UP000008068"/>
    </source>
</evidence>
<dbReference type="EMBL" id="GL379822">
    <property type="protein sequence ID" value="EGT48118.1"/>
    <property type="molecule type" value="Genomic_DNA"/>
</dbReference>
<feature type="region of interest" description="Disordered" evidence="1">
    <location>
        <begin position="505"/>
        <end position="542"/>
    </location>
</feature>
<gene>
    <name evidence="2" type="primary">Cbn-tag-319</name>
    <name evidence="2" type="ORF">CAEBREN_25565</name>
</gene>
<dbReference type="InParanoid" id="G0MZH5"/>